<dbReference type="OrthoDB" id="1933575at2"/>
<accession>A0A0M1LJ24</accession>
<name>A0A0M1LJ24_CLOBO</name>
<gene>
    <name evidence="1" type="ORF">FC774_07140</name>
</gene>
<reference evidence="1 2" key="1">
    <citation type="submission" date="2019-04" db="EMBL/GenBank/DDBJ databases">
        <title>Genome sequencing of Clostridium botulinum Groups I-IV and Clostridium butyricum.</title>
        <authorList>
            <person name="Brunt J."/>
            <person name="Van Vliet A.H.M."/>
            <person name="Stringer S.C."/>
            <person name="Carter A.T."/>
            <person name="Peck M.W."/>
        </authorList>
    </citation>
    <scope>NUCLEOTIDE SEQUENCE [LARGE SCALE GENOMIC DNA]</scope>
    <source>
        <strain evidence="1 2">1605</strain>
    </source>
</reference>
<evidence type="ECO:0000313" key="1">
    <source>
        <dbReference type="EMBL" id="NFF87648.1"/>
    </source>
</evidence>
<dbReference type="Proteomes" id="UP000476820">
    <property type="component" value="Unassembled WGS sequence"/>
</dbReference>
<dbReference type="EMBL" id="SWOV01000014">
    <property type="protein sequence ID" value="NFF87648.1"/>
    <property type="molecule type" value="Genomic_DNA"/>
</dbReference>
<comment type="caution">
    <text evidence="1">The sequence shown here is derived from an EMBL/GenBank/DDBJ whole genome shotgun (WGS) entry which is preliminary data.</text>
</comment>
<evidence type="ECO:0000313" key="2">
    <source>
        <dbReference type="Proteomes" id="UP000476820"/>
    </source>
</evidence>
<dbReference type="AlphaFoldDB" id="A0A0M1LJ24"/>
<proteinExistence type="predicted"/>
<organism evidence="1 2">
    <name type="scientific">Clostridium botulinum</name>
    <dbReference type="NCBI Taxonomy" id="1491"/>
    <lineage>
        <taxon>Bacteria</taxon>
        <taxon>Bacillati</taxon>
        <taxon>Bacillota</taxon>
        <taxon>Clostridia</taxon>
        <taxon>Eubacteriales</taxon>
        <taxon>Clostridiaceae</taxon>
        <taxon>Clostridium</taxon>
    </lineage>
</organism>
<sequence length="68" mass="8212">MKRKRVRLNVKFSGDKICCAKSPEICGKCKELNKCELLDMYYYPYDDIKECMRHDSYKRERGALKQRK</sequence>
<protein>
    <submittedName>
        <fullName evidence="1">Uncharacterized protein</fullName>
    </submittedName>
</protein>
<dbReference type="RefSeq" id="WP_053342025.1">
    <property type="nucleotide sequence ID" value="NZ_LFPG01000004.1"/>
</dbReference>